<keyword evidence="4" id="KW-1185">Reference proteome</keyword>
<evidence type="ECO:0000313" key="4">
    <source>
        <dbReference type="Proteomes" id="UP001214638"/>
    </source>
</evidence>
<dbReference type="Proteomes" id="UP001214638">
    <property type="component" value="Unassembled WGS sequence"/>
</dbReference>
<protein>
    <submittedName>
        <fullName evidence="3">Pleckstrin homology domain</fullName>
    </submittedName>
</protein>
<accession>A0AAD9PI24</accession>
<evidence type="ECO:0000313" key="3">
    <source>
        <dbReference type="EMBL" id="KAK2195254.1"/>
    </source>
</evidence>
<feature type="coiled-coil region" evidence="1">
    <location>
        <begin position="253"/>
        <end position="315"/>
    </location>
</feature>
<gene>
    <name evidence="3" type="ORF">BdWA1_002927</name>
</gene>
<dbReference type="SUPFAM" id="SSF50729">
    <property type="entry name" value="PH domain-like"/>
    <property type="match status" value="1"/>
</dbReference>
<dbReference type="SMART" id="SM00233">
    <property type="entry name" value="PH"/>
    <property type="match status" value="1"/>
</dbReference>
<dbReference type="GeneID" id="94337224"/>
<organism evidence="3 4">
    <name type="scientific">Babesia duncani</name>
    <dbReference type="NCBI Taxonomy" id="323732"/>
    <lineage>
        <taxon>Eukaryota</taxon>
        <taxon>Sar</taxon>
        <taxon>Alveolata</taxon>
        <taxon>Apicomplexa</taxon>
        <taxon>Aconoidasida</taxon>
        <taxon>Piroplasmida</taxon>
        <taxon>Babesiidae</taxon>
        <taxon>Babesia</taxon>
    </lineage>
</organism>
<evidence type="ECO:0000256" key="1">
    <source>
        <dbReference type="SAM" id="Coils"/>
    </source>
</evidence>
<dbReference type="AlphaFoldDB" id="A0AAD9PI24"/>
<feature type="domain" description="PH" evidence="2">
    <location>
        <begin position="485"/>
        <end position="601"/>
    </location>
</feature>
<proteinExistence type="predicted"/>
<dbReference type="InterPro" id="IPR001849">
    <property type="entry name" value="PH_domain"/>
</dbReference>
<dbReference type="EMBL" id="JALLKP010000004">
    <property type="protein sequence ID" value="KAK2195254.1"/>
    <property type="molecule type" value="Genomic_DNA"/>
</dbReference>
<dbReference type="KEGG" id="bdw:94337224"/>
<evidence type="ECO:0000259" key="2">
    <source>
        <dbReference type="SMART" id="SM00233"/>
    </source>
</evidence>
<keyword evidence="1" id="KW-0175">Coiled coil</keyword>
<comment type="caution">
    <text evidence="3">The sequence shown here is derived from an EMBL/GenBank/DDBJ whole genome shotgun (WGS) entry which is preliminary data.</text>
</comment>
<dbReference type="RefSeq" id="XP_067802097.1">
    <property type="nucleotide sequence ID" value="XM_067947946.1"/>
</dbReference>
<reference evidence="3" key="1">
    <citation type="journal article" date="2023" name="Nat. Microbiol.">
        <title>Babesia duncani multi-omics identifies virulence factors and drug targets.</title>
        <authorList>
            <person name="Singh P."/>
            <person name="Lonardi S."/>
            <person name="Liang Q."/>
            <person name="Vydyam P."/>
            <person name="Khabirova E."/>
            <person name="Fang T."/>
            <person name="Gihaz S."/>
            <person name="Thekkiniath J."/>
            <person name="Munshi M."/>
            <person name="Abel S."/>
            <person name="Ciampossin L."/>
            <person name="Batugedara G."/>
            <person name="Gupta M."/>
            <person name="Lu X.M."/>
            <person name="Lenz T."/>
            <person name="Chakravarty S."/>
            <person name="Cornillot E."/>
            <person name="Hu Y."/>
            <person name="Ma W."/>
            <person name="Gonzalez L.M."/>
            <person name="Sanchez S."/>
            <person name="Estrada K."/>
            <person name="Sanchez-Flores A."/>
            <person name="Montero E."/>
            <person name="Harb O.S."/>
            <person name="Le Roch K.G."/>
            <person name="Mamoun C.B."/>
        </authorList>
    </citation>
    <scope>NUCLEOTIDE SEQUENCE</scope>
    <source>
        <strain evidence="3">WA1</strain>
    </source>
</reference>
<name>A0AAD9PI24_9APIC</name>
<sequence>MTKDAIFVPTKGGNFPEMSLSKDKLQDGQKQLVGVHSSGEMKVRSIVAFINEQISKNHKILDELKEEGARLLAWSYDLKKRKDCDVLLNTQSEPERDPVRDALLHAFDYQDPIKKKEKEKLIAEKSKGLETEKLIGSGPNVAPGVLVYPDVDTTDIVTPVRHMVPKYKIPLDVEINESNGHADFMVEARDDNYREVLCALQQKYAIILRKFDEVNEQRMSYMEGMDEIQAHLDNSRAVIQLQRHELVASKEKAIELEHKQEHAVAEIKQLKNTLHDVSNRERFYSESLDKANSQLHELNSNLTHATLQISDLQQQIVELGYMPKLPGTIETEEPIVRYTFSEAVDDLHKFHAMLKAAPLENTSVEGVDEWLKNTMSELPALSHLEALYDVAVTKDAAMIIYNRLSRSEARIQDYKDSFEKQRELDESRSRQIIESYAARIHQSNAECFKLKSMLTSLHQNLALTVNRDLPDKHTIGKIMAKCKNPAVFGMYVKPFWGKGRFKKCVLMMDKGIIYMGKANSSGEYFKVKSTVPISDLTRVNYGYHSHSWTLYAAASGKNKTNLFPWQFFTIYTVKREFHLLCASEAVLESWILSLNYQTSDRCFGQSVTDTGALRLLRAKMKLFHYTKKRGISHRKMWLEAIKKTLESQKT</sequence>